<proteinExistence type="predicted"/>
<evidence type="ECO:0000313" key="1">
    <source>
        <dbReference type="EMBL" id="EXB94463.1"/>
    </source>
</evidence>
<dbReference type="AlphaFoldDB" id="W9RV73"/>
<organism evidence="1 2">
    <name type="scientific">Morus notabilis</name>
    <dbReference type="NCBI Taxonomy" id="981085"/>
    <lineage>
        <taxon>Eukaryota</taxon>
        <taxon>Viridiplantae</taxon>
        <taxon>Streptophyta</taxon>
        <taxon>Embryophyta</taxon>
        <taxon>Tracheophyta</taxon>
        <taxon>Spermatophyta</taxon>
        <taxon>Magnoliopsida</taxon>
        <taxon>eudicotyledons</taxon>
        <taxon>Gunneridae</taxon>
        <taxon>Pentapetalae</taxon>
        <taxon>rosids</taxon>
        <taxon>fabids</taxon>
        <taxon>Rosales</taxon>
        <taxon>Moraceae</taxon>
        <taxon>Moreae</taxon>
        <taxon>Morus</taxon>
    </lineage>
</organism>
<accession>W9RV73</accession>
<keyword evidence="2" id="KW-1185">Reference proteome</keyword>
<evidence type="ECO:0000313" key="2">
    <source>
        <dbReference type="Proteomes" id="UP000030645"/>
    </source>
</evidence>
<name>W9RV73_9ROSA</name>
<dbReference type="EMBL" id="KE345160">
    <property type="protein sequence ID" value="EXB94463.1"/>
    <property type="molecule type" value="Genomic_DNA"/>
</dbReference>
<dbReference type="Proteomes" id="UP000030645">
    <property type="component" value="Unassembled WGS sequence"/>
</dbReference>
<reference evidence="2" key="1">
    <citation type="submission" date="2013-01" db="EMBL/GenBank/DDBJ databases">
        <title>Draft Genome Sequence of a Mulberry Tree, Morus notabilis C.K. Schneid.</title>
        <authorList>
            <person name="He N."/>
            <person name="Zhao S."/>
        </authorList>
    </citation>
    <scope>NUCLEOTIDE SEQUENCE</scope>
</reference>
<sequence length="141" mass="15963">MKKLKVGTSLSHRELRHGISGLQIPVPLHRLTGNNDGSTNQPHRIFTKRLRELSKDSKFCIRNKRFRFCEPKVDLCGRPDYTDSTGRPIRLTELDTTGRLVVLHCSVTGRPVYTGFDPVLLKNSVLTSVFEENPNLLHLGT</sequence>
<protein>
    <submittedName>
        <fullName evidence="1">Uncharacterized protein</fullName>
    </submittedName>
</protein>
<gene>
    <name evidence="1" type="ORF">L484_018964</name>
</gene>